<proteinExistence type="inferred from homology"/>
<dbReference type="InParanoid" id="A0A0H2RUB0"/>
<dbReference type="Gene3D" id="3.30.70.2450">
    <property type="match status" value="1"/>
</dbReference>
<comment type="cofactor">
    <cofactor evidence="1">
        <name>FAD</name>
        <dbReference type="ChEBI" id="CHEBI:57692"/>
    </cofactor>
</comment>
<feature type="domain" description="Phenol hydroxylase-like C-terminal dimerisation" evidence="7">
    <location>
        <begin position="534"/>
        <end position="597"/>
    </location>
</feature>
<organism evidence="8 9">
    <name type="scientific">Schizopora paradoxa</name>
    <dbReference type="NCBI Taxonomy" id="27342"/>
    <lineage>
        <taxon>Eukaryota</taxon>
        <taxon>Fungi</taxon>
        <taxon>Dikarya</taxon>
        <taxon>Basidiomycota</taxon>
        <taxon>Agaricomycotina</taxon>
        <taxon>Agaricomycetes</taxon>
        <taxon>Hymenochaetales</taxon>
        <taxon>Schizoporaceae</taxon>
        <taxon>Schizopora</taxon>
    </lineage>
</organism>
<dbReference type="PANTHER" id="PTHR43004:SF19">
    <property type="entry name" value="BINDING MONOOXYGENASE, PUTATIVE (JCVI)-RELATED"/>
    <property type="match status" value="1"/>
</dbReference>
<evidence type="ECO:0000259" key="7">
    <source>
        <dbReference type="Pfam" id="PF07976"/>
    </source>
</evidence>
<dbReference type="SUPFAM" id="SSF52833">
    <property type="entry name" value="Thioredoxin-like"/>
    <property type="match status" value="1"/>
</dbReference>
<evidence type="ECO:0000313" key="8">
    <source>
        <dbReference type="EMBL" id="KLO15429.1"/>
    </source>
</evidence>
<accession>A0A0H2RUB0</accession>
<dbReference type="GO" id="GO:0071949">
    <property type="term" value="F:FAD binding"/>
    <property type="evidence" value="ECO:0007669"/>
    <property type="project" value="InterPro"/>
</dbReference>
<evidence type="ECO:0000256" key="3">
    <source>
        <dbReference type="ARBA" id="ARBA00022630"/>
    </source>
</evidence>
<dbReference type="GO" id="GO:0016709">
    <property type="term" value="F:oxidoreductase activity, acting on paired donors, with incorporation or reduction of molecular oxygen, NAD(P)H as one donor, and incorporation of one atom of oxygen"/>
    <property type="evidence" value="ECO:0007669"/>
    <property type="project" value="UniProtKB-ARBA"/>
</dbReference>
<feature type="domain" description="FAD-binding" evidence="6">
    <location>
        <begin position="25"/>
        <end position="374"/>
    </location>
</feature>
<keyword evidence="5" id="KW-0560">Oxidoreductase</keyword>
<dbReference type="SUPFAM" id="SSF51905">
    <property type="entry name" value="FAD/NAD(P)-binding domain"/>
    <property type="match status" value="1"/>
</dbReference>
<dbReference type="InterPro" id="IPR036249">
    <property type="entry name" value="Thioredoxin-like_sf"/>
</dbReference>
<dbReference type="Gene3D" id="3.50.50.60">
    <property type="entry name" value="FAD/NAD(P)-binding domain"/>
    <property type="match status" value="1"/>
</dbReference>
<evidence type="ECO:0000256" key="2">
    <source>
        <dbReference type="ARBA" id="ARBA00007801"/>
    </source>
</evidence>
<dbReference type="Pfam" id="PF07976">
    <property type="entry name" value="Phe_hydrox_dim"/>
    <property type="match status" value="1"/>
</dbReference>
<sequence>MDIGPLSSYPHLAPVPMEDTTEKPKILIVGAGPVGLILALSLLKNNVPIRIIEKSESFHKGTRGPGVKPRILELEHFLGVREDVEQFAVHATKVRNYDPKDPHRVIKKYEMVEQIPTTPAFPIGAALTIPQYLHEGVLRDHISRLGGKIELGVELVGLEQDEDGVFVDIEETRDGKTTRTNGRYDWVIGTDGGHSIVRKHAQIAFLGETREAEKMYIADCVVEGLEEEDRHTWGVGEKESVVLRCTGQPKSFQLLFMGTEEHLQLLRTKERNAIEQVIQEVTKRTDLLISEVTWQGEWHPNIRMAEHFKSGRVLIAGDAAHTHSPAGGQGLNTGVMDAFNLGWKLALVVKGEASTKLLDSYELERLPVVSEMVKISTGLHNALRDSVGRPVAAEKANREKKEENTQAEVWFRGRRLHQLEVNYRWSPIVLDQRFADTEAAKQSNPYGAEGHEARAGDRAPDAPKLLVVASPVERHGMASVGENTRLFDVFNPGKHTVLVFVSEKNFAETSVILKALDEFKNIVHVVFVFPNQIPSEQILRQQKIVSAGLVLKDTEGHAHDGYGVKDDCSSVVIVRPDGVIGAFVQDENGIAKYFSLMLGK</sequence>
<dbReference type="PRINTS" id="PR00420">
    <property type="entry name" value="RNGMNOXGNASE"/>
</dbReference>
<dbReference type="PANTHER" id="PTHR43004">
    <property type="entry name" value="TRK SYSTEM POTASSIUM UPTAKE PROTEIN"/>
    <property type="match status" value="1"/>
</dbReference>
<evidence type="ECO:0000259" key="6">
    <source>
        <dbReference type="Pfam" id="PF01494"/>
    </source>
</evidence>
<dbReference type="Pfam" id="PF01494">
    <property type="entry name" value="FAD_binding_3"/>
    <property type="match status" value="1"/>
</dbReference>
<keyword evidence="3" id="KW-0285">Flavoprotein</keyword>
<name>A0A0H2RUB0_9AGAM</name>
<evidence type="ECO:0000256" key="4">
    <source>
        <dbReference type="ARBA" id="ARBA00022827"/>
    </source>
</evidence>
<dbReference type="OrthoDB" id="2690153at2759"/>
<evidence type="ECO:0000256" key="5">
    <source>
        <dbReference type="ARBA" id="ARBA00023002"/>
    </source>
</evidence>
<dbReference type="InterPro" id="IPR036188">
    <property type="entry name" value="FAD/NAD-bd_sf"/>
</dbReference>
<dbReference type="Proteomes" id="UP000053477">
    <property type="component" value="Unassembled WGS sequence"/>
</dbReference>
<evidence type="ECO:0000313" key="9">
    <source>
        <dbReference type="Proteomes" id="UP000053477"/>
    </source>
</evidence>
<evidence type="ECO:0000256" key="1">
    <source>
        <dbReference type="ARBA" id="ARBA00001974"/>
    </source>
</evidence>
<gene>
    <name evidence="8" type="ORF">SCHPADRAFT_849655</name>
</gene>
<dbReference type="InterPro" id="IPR012941">
    <property type="entry name" value="Phe_hydrox_C_dim_dom"/>
</dbReference>
<dbReference type="Gene3D" id="3.40.30.120">
    <property type="match status" value="1"/>
</dbReference>
<protein>
    <submittedName>
        <fullName evidence="8">Uncharacterized protein</fullName>
    </submittedName>
</protein>
<dbReference type="InterPro" id="IPR002938">
    <property type="entry name" value="FAD-bd"/>
</dbReference>
<comment type="similarity">
    <text evidence="2">Belongs to the PheA/TfdB FAD monooxygenase family.</text>
</comment>
<reference evidence="8 9" key="1">
    <citation type="submission" date="2015-04" db="EMBL/GenBank/DDBJ databases">
        <title>Complete genome sequence of Schizopora paradoxa KUC8140, a cosmopolitan wood degrader in East Asia.</title>
        <authorList>
            <consortium name="DOE Joint Genome Institute"/>
            <person name="Min B."/>
            <person name="Park H."/>
            <person name="Jang Y."/>
            <person name="Kim J.-J."/>
            <person name="Kim K.H."/>
            <person name="Pangilinan J."/>
            <person name="Lipzen A."/>
            <person name="Riley R."/>
            <person name="Grigoriev I.V."/>
            <person name="Spatafora J.W."/>
            <person name="Choi I.-G."/>
        </authorList>
    </citation>
    <scope>NUCLEOTIDE SEQUENCE [LARGE SCALE GENOMIC DNA]</scope>
    <source>
        <strain evidence="8 9">KUC8140</strain>
    </source>
</reference>
<dbReference type="AlphaFoldDB" id="A0A0H2RUB0"/>
<dbReference type="EMBL" id="KQ085930">
    <property type="protein sequence ID" value="KLO15429.1"/>
    <property type="molecule type" value="Genomic_DNA"/>
</dbReference>
<dbReference type="InterPro" id="IPR050641">
    <property type="entry name" value="RIFMO-like"/>
</dbReference>
<dbReference type="STRING" id="27342.A0A0H2RUB0"/>
<keyword evidence="9" id="KW-1185">Reference proteome</keyword>
<keyword evidence="4" id="KW-0274">FAD</keyword>